<dbReference type="Proteomes" id="UP001153555">
    <property type="component" value="Unassembled WGS sequence"/>
</dbReference>
<organism evidence="5 6">
    <name type="scientific">Striga hermonthica</name>
    <name type="common">Purple witchweed</name>
    <name type="synonym">Buchnera hermonthica</name>
    <dbReference type="NCBI Taxonomy" id="68872"/>
    <lineage>
        <taxon>Eukaryota</taxon>
        <taxon>Viridiplantae</taxon>
        <taxon>Streptophyta</taxon>
        <taxon>Embryophyta</taxon>
        <taxon>Tracheophyta</taxon>
        <taxon>Spermatophyta</taxon>
        <taxon>Magnoliopsida</taxon>
        <taxon>eudicotyledons</taxon>
        <taxon>Gunneridae</taxon>
        <taxon>Pentapetalae</taxon>
        <taxon>asterids</taxon>
        <taxon>lamiids</taxon>
        <taxon>Lamiales</taxon>
        <taxon>Orobanchaceae</taxon>
        <taxon>Buchnereae</taxon>
        <taxon>Striga</taxon>
    </lineage>
</organism>
<dbReference type="AlphaFoldDB" id="A0A9N7NTZ1"/>
<comment type="caution">
    <text evidence="3">Lacks conserved residue(s) required for the propagation of feature annotation.</text>
</comment>
<dbReference type="Pfam" id="PF03514">
    <property type="entry name" value="GRAS"/>
    <property type="match status" value="1"/>
</dbReference>
<proteinExistence type="inferred from homology"/>
<gene>
    <name evidence="5" type="ORF">SHERM_08707</name>
</gene>
<dbReference type="EMBL" id="CACSLK010034598">
    <property type="protein sequence ID" value="CAA0842852.1"/>
    <property type="molecule type" value="Genomic_DNA"/>
</dbReference>
<keyword evidence="1" id="KW-0805">Transcription regulation</keyword>
<evidence type="ECO:0000313" key="5">
    <source>
        <dbReference type="EMBL" id="CAA0842852.1"/>
    </source>
</evidence>
<comment type="similarity">
    <text evidence="3">Belongs to the GRAS family.</text>
</comment>
<dbReference type="OrthoDB" id="47276at2759"/>
<dbReference type="PROSITE" id="PS50985">
    <property type="entry name" value="GRAS"/>
    <property type="match status" value="1"/>
</dbReference>
<evidence type="ECO:0000256" key="4">
    <source>
        <dbReference type="SAM" id="MobiDB-lite"/>
    </source>
</evidence>
<evidence type="ECO:0000256" key="2">
    <source>
        <dbReference type="ARBA" id="ARBA00023163"/>
    </source>
</evidence>
<dbReference type="InterPro" id="IPR005202">
    <property type="entry name" value="TF_GRAS"/>
</dbReference>
<accession>A0A9N7NTZ1</accession>
<evidence type="ECO:0000256" key="3">
    <source>
        <dbReference type="PROSITE-ProRule" id="PRU01191"/>
    </source>
</evidence>
<comment type="caution">
    <text evidence="5">The sequence shown here is derived from an EMBL/GenBank/DDBJ whole genome shotgun (WGS) entry which is preliminary data.</text>
</comment>
<keyword evidence="6" id="KW-1185">Reference proteome</keyword>
<evidence type="ECO:0000256" key="1">
    <source>
        <dbReference type="ARBA" id="ARBA00023015"/>
    </source>
</evidence>
<feature type="region of interest" description="Disordered" evidence="4">
    <location>
        <begin position="255"/>
        <end position="276"/>
    </location>
</feature>
<protein>
    <submittedName>
        <fullName evidence="5">Scarecrow-like protein 14</fullName>
    </submittedName>
</protein>
<evidence type="ECO:0000313" key="6">
    <source>
        <dbReference type="Proteomes" id="UP001153555"/>
    </source>
</evidence>
<reference evidence="5" key="1">
    <citation type="submission" date="2019-12" db="EMBL/GenBank/DDBJ databases">
        <authorList>
            <person name="Scholes J."/>
        </authorList>
    </citation>
    <scope>NUCLEOTIDE SEQUENCE</scope>
</reference>
<name>A0A9N7NTZ1_STRHE</name>
<keyword evidence="2" id="KW-0804">Transcription</keyword>
<sequence length="310" mass="34607">MSDAALRYIDHILMEEDTDDGAHTLQESSDFQETERSFYKPVQTLTGPFDSLTNHIVPSDSSISMSSGLYCIVKHKRSFGGSEVVWDFKEGVPRVANPDPREGKMLHIIGVTIQNFLEGGNDAVKPGEDRARTTKNPLVFTESDIPIEEFDKLLLSTLDDQAIDWSTLLTKCAQMVASGDRRAVAALLTKIRRHSSPTDDWAERLAHYFADGLEARLAGTGTQVYKALAGKRISPLPRQLPQDLLHVDRVFPVSKSHKPRLEQPPRGPVGWLSPCPSHQLRHPPRLLVADLHQARGPSAWRAPKSPDHYR</sequence>